<evidence type="ECO:0000313" key="1">
    <source>
        <dbReference type="EMBL" id="KAG5631991.1"/>
    </source>
</evidence>
<organism evidence="1 2">
    <name type="scientific">Solanum commersonii</name>
    <name type="common">Commerson's wild potato</name>
    <name type="synonym">Commerson's nightshade</name>
    <dbReference type="NCBI Taxonomy" id="4109"/>
    <lineage>
        <taxon>Eukaryota</taxon>
        <taxon>Viridiplantae</taxon>
        <taxon>Streptophyta</taxon>
        <taxon>Embryophyta</taxon>
        <taxon>Tracheophyta</taxon>
        <taxon>Spermatophyta</taxon>
        <taxon>Magnoliopsida</taxon>
        <taxon>eudicotyledons</taxon>
        <taxon>Gunneridae</taxon>
        <taxon>Pentapetalae</taxon>
        <taxon>asterids</taxon>
        <taxon>lamiids</taxon>
        <taxon>Solanales</taxon>
        <taxon>Solanaceae</taxon>
        <taxon>Solanoideae</taxon>
        <taxon>Solaneae</taxon>
        <taxon>Solanum</taxon>
    </lineage>
</organism>
<dbReference type="Proteomes" id="UP000824120">
    <property type="component" value="Chromosome 1"/>
</dbReference>
<name>A0A9J6B6D9_SOLCO</name>
<sequence length="96" mass="11623">MEPSRGDERNRRLFLCRMLHKRVFLLPKAYKESENSVEEFKFLIDSINNIDDYDKLTPPEEKKHVFVKQTLPLIFEFKDEEPLPPDKEEREKEITK</sequence>
<evidence type="ECO:0000313" key="2">
    <source>
        <dbReference type="Proteomes" id="UP000824120"/>
    </source>
</evidence>
<dbReference type="AlphaFoldDB" id="A0A9J6B6D9"/>
<gene>
    <name evidence="1" type="ORF">H5410_003708</name>
</gene>
<accession>A0A9J6B6D9</accession>
<reference evidence="1 2" key="1">
    <citation type="submission" date="2020-09" db="EMBL/GenBank/DDBJ databases">
        <title>De no assembly of potato wild relative species, Solanum commersonii.</title>
        <authorList>
            <person name="Cho K."/>
        </authorList>
    </citation>
    <scope>NUCLEOTIDE SEQUENCE [LARGE SCALE GENOMIC DNA]</scope>
    <source>
        <strain evidence="1">LZ3.2</strain>
        <tissue evidence="1">Leaf</tissue>
    </source>
</reference>
<protein>
    <submittedName>
        <fullName evidence="1">Uncharacterized protein</fullName>
    </submittedName>
</protein>
<keyword evidence="2" id="KW-1185">Reference proteome</keyword>
<dbReference type="EMBL" id="JACXVP010000001">
    <property type="protein sequence ID" value="KAG5631991.1"/>
    <property type="molecule type" value="Genomic_DNA"/>
</dbReference>
<proteinExistence type="predicted"/>
<comment type="caution">
    <text evidence="1">The sequence shown here is derived from an EMBL/GenBank/DDBJ whole genome shotgun (WGS) entry which is preliminary data.</text>
</comment>